<evidence type="ECO:0000256" key="1">
    <source>
        <dbReference type="SAM" id="MobiDB-lite"/>
    </source>
</evidence>
<gene>
    <name evidence="2" type="ORF">CJ232_02805</name>
</gene>
<feature type="compositionally biased region" description="Basic and acidic residues" evidence="1">
    <location>
        <begin position="112"/>
        <end position="122"/>
    </location>
</feature>
<name>A0A2N6Q7Q2_9BACT</name>
<feature type="region of interest" description="Disordered" evidence="1">
    <location>
        <begin position="112"/>
        <end position="145"/>
    </location>
</feature>
<comment type="caution">
    <text evidence="2">The sequence shown here is derived from an EMBL/GenBank/DDBJ whole genome shotgun (WGS) entry which is preliminary data.</text>
</comment>
<evidence type="ECO:0000313" key="2">
    <source>
        <dbReference type="EMBL" id="PMC11035.1"/>
    </source>
</evidence>
<dbReference type="Proteomes" id="UP000235661">
    <property type="component" value="Unassembled WGS sequence"/>
</dbReference>
<protein>
    <submittedName>
        <fullName evidence="2">Uncharacterized protein</fullName>
    </submittedName>
</protein>
<accession>A0A2N6Q7Q2</accession>
<reference evidence="2 3" key="1">
    <citation type="submission" date="2017-09" db="EMBL/GenBank/DDBJ databases">
        <title>Bacterial strain isolated from the female urinary microbiota.</title>
        <authorList>
            <person name="Thomas-White K."/>
            <person name="Kumar N."/>
            <person name="Forster S."/>
            <person name="Putonti C."/>
            <person name="Lawley T."/>
            <person name="Wolfe A.J."/>
        </authorList>
    </citation>
    <scope>NUCLEOTIDE SEQUENCE [LARGE SCALE GENOMIC DNA]</scope>
    <source>
        <strain evidence="2 3">UMB0818</strain>
    </source>
</reference>
<proteinExistence type="predicted"/>
<sequence length="145" mass="16481">MEITQKEAKDAMKNTFCRLMLLPAAGEVRWLGTVSDLVELVHMMWYDGLTIDEHGQVLNFSTSVNRLCERLGLRAPRKPNTVMNNIRNRKNYDRMLLVRCQHLMEQGEEPLGRFIKEEEGEKGSLSPDPSPKGRGVISGNIHSTT</sequence>
<organism evidence="2 3">
    <name type="scientific">Hoylesella timonensis</name>
    <dbReference type="NCBI Taxonomy" id="386414"/>
    <lineage>
        <taxon>Bacteria</taxon>
        <taxon>Pseudomonadati</taxon>
        <taxon>Bacteroidota</taxon>
        <taxon>Bacteroidia</taxon>
        <taxon>Bacteroidales</taxon>
        <taxon>Prevotellaceae</taxon>
        <taxon>Hoylesella</taxon>
    </lineage>
</organism>
<dbReference type="RefSeq" id="WP_102187866.1">
    <property type="nucleotide sequence ID" value="NZ_PNGI01000003.1"/>
</dbReference>
<dbReference type="AlphaFoldDB" id="A0A2N6Q7Q2"/>
<dbReference type="EMBL" id="PNGI01000003">
    <property type="protein sequence ID" value="PMC11035.1"/>
    <property type="molecule type" value="Genomic_DNA"/>
</dbReference>
<evidence type="ECO:0000313" key="3">
    <source>
        <dbReference type="Proteomes" id="UP000235661"/>
    </source>
</evidence>